<protein>
    <submittedName>
        <fullName evidence="8">Uncharacterized protein</fullName>
    </submittedName>
</protein>
<feature type="region of interest" description="Disordered" evidence="7">
    <location>
        <begin position="220"/>
        <end position="287"/>
    </location>
</feature>
<dbReference type="SUPFAM" id="SSF56112">
    <property type="entry name" value="Protein kinase-like (PK-like)"/>
    <property type="match status" value="1"/>
</dbReference>
<organism evidence="8">
    <name type="scientific">Cyprideis torosa</name>
    <dbReference type="NCBI Taxonomy" id="163714"/>
    <lineage>
        <taxon>Eukaryota</taxon>
        <taxon>Metazoa</taxon>
        <taxon>Ecdysozoa</taxon>
        <taxon>Arthropoda</taxon>
        <taxon>Crustacea</taxon>
        <taxon>Oligostraca</taxon>
        <taxon>Ostracoda</taxon>
        <taxon>Podocopa</taxon>
        <taxon>Podocopida</taxon>
        <taxon>Cytherocopina</taxon>
        <taxon>Cytheroidea</taxon>
        <taxon>Cytherideidae</taxon>
        <taxon>Cyprideis</taxon>
    </lineage>
</organism>
<feature type="compositionally biased region" description="Polar residues" evidence="7">
    <location>
        <begin position="220"/>
        <end position="238"/>
    </location>
</feature>
<dbReference type="InterPro" id="IPR000719">
    <property type="entry name" value="Prot_kinase_dom"/>
</dbReference>
<dbReference type="PROSITE" id="PS51285">
    <property type="entry name" value="AGC_KINASE_CTER"/>
    <property type="match status" value="1"/>
</dbReference>
<dbReference type="GO" id="GO:0005524">
    <property type="term" value="F:ATP binding"/>
    <property type="evidence" value="ECO:0007669"/>
    <property type="project" value="UniProtKB-KW"/>
</dbReference>
<keyword evidence="5" id="KW-0418">Kinase</keyword>
<evidence type="ECO:0000256" key="6">
    <source>
        <dbReference type="ARBA" id="ARBA00022840"/>
    </source>
</evidence>
<dbReference type="InterPro" id="IPR017892">
    <property type="entry name" value="Pkinase_C"/>
</dbReference>
<dbReference type="Gene3D" id="3.30.200.20">
    <property type="entry name" value="Phosphorylase Kinase, domain 1"/>
    <property type="match status" value="1"/>
</dbReference>
<dbReference type="FunFam" id="1.10.510.10:FF:000048">
    <property type="entry name" value="Protein kinase C"/>
    <property type="match status" value="1"/>
</dbReference>
<keyword evidence="6" id="KW-0067">ATP-binding</keyword>
<keyword evidence="3" id="KW-0808">Transferase</keyword>
<evidence type="ECO:0000256" key="7">
    <source>
        <dbReference type="SAM" id="MobiDB-lite"/>
    </source>
</evidence>
<dbReference type="GO" id="GO:0004674">
    <property type="term" value="F:protein serine/threonine kinase activity"/>
    <property type="evidence" value="ECO:0007669"/>
    <property type="project" value="UniProtKB-KW"/>
</dbReference>
<dbReference type="InterPro" id="IPR000961">
    <property type="entry name" value="AGC-kinase_C"/>
</dbReference>
<dbReference type="SMART" id="SM00220">
    <property type="entry name" value="S_TKc"/>
    <property type="match status" value="1"/>
</dbReference>
<dbReference type="AlphaFoldDB" id="A0A7R8ZSW6"/>
<dbReference type="Gene3D" id="1.10.510.10">
    <property type="entry name" value="Transferase(Phosphotransferase) domain 1"/>
    <property type="match status" value="1"/>
</dbReference>
<dbReference type="InterPro" id="IPR011009">
    <property type="entry name" value="Kinase-like_dom_sf"/>
</dbReference>
<dbReference type="SMART" id="SM00133">
    <property type="entry name" value="S_TK_X"/>
    <property type="match status" value="1"/>
</dbReference>
<evidence type="ECO:0000313" key="8">
    <source>
        <dbReference type="EMBL" id="CAD7230730.1"/>
    </source>
</evidence>
<accession>A0A7R8ZSW6</accession>
<dbReference type="EMBL" id="OB662913">
    <property type="protein sequence ID" value="CAD7230730.1"/>
    <property type="molecule type" value="Genomic_DNA"/>
</dbReference>
<dbReference type="PANTHER" id="PTHR24351">
    <property type="entry name" value="RIBOSOMAL PROTEIN S6 KINASE"/>
    <property type="match status" value="1"/>
</dbReference>
<dbReference type="Pfam" id="PF00433">
    <property type="entry name" value="Pkinase_C"/>
    <property type="match status" value="1"/>
</dbReference>
<dbReference type="OrthoDB" id="6375922at2759"/>
<name>A0A7R8ZSW6_9CRUS</name>
<evidence type="ECO:0000256" key="5">
    <source>
        <dbReference type="ARBA" id="ARBA00022777"/>
    </source>
</evidence>
<keyword evidence="4" id="KW-0547">Nucleotide-binding</keyword>
<dbReference type="PROSITE" id="PS50011">
    <property type="entry name" value="PROTEIN_KINASE_DOM"/>
    <property type="match status" value="1"/>
</dbReference>
<feature type="compositionally biased region" description="Low complexity" evidence="7">
    <location>
        <begin position="246"/>
        <end position="277"/>
    </location>
</feature>
<dbReference type="Pfam" id="PF00069">
    <property type="entry name" value="Pkinase"/>
    <property type="match status" value="1"/>
</dbReference>
<keyword evidence="2" id="KW-0597">Phosphoprotein</keyword>
<feature type="non-terminal residue" evidence="8">
    <location>
        <position position="1"/>
    </location>
</feature>
<keyword evidence="1" id="KW-0723">Serine/threonine-protein kinase</keyword>
<evidence type="ECO:0000256" key="2">
    <source>
        <dbReference type="ARBA" id="ARBA00022553"/>
    </source>
</evidence>
<evidence type="ECO:0000256" key="3">
    <source>
        <dbReference type="ARBA" id="ARBA00022679"/>
    </source>
</evidence>
<evidence type="ECO:0000256" key="4">
    <source>
        <dbReference type="ARBA" id="ARBA00022741"/>
    </source>
</evidence>
<proteinExistence type="predicted"/>
<gene>
    <name evidence="8" type="ORF">CTOB1V02_LOCUS8586</name>
</gene>
<reference evidence="8" key="1">
    <citation type="submission" date="2020-11" db="EMBL/GenBank/DDBJ databases">
        <authorList>
            <person name="Tran Van P."/>
        </authorList>
    </citation>
    <scope>NUCLEOTIDE SEQUENCE</scope>
</reference>
<sequence>ITSDLKLDNVMLDVQGHVRITDMGMCKQWQPHERQVASTFCGTPDYLAPEIIKSQHYNQGVDWWSFGVLLYELLIGQSPFNGYDEDELFYSICNEQPHYPRYLSAEAKGLLLLLLEKDPEKRIGLGGAAAGELQDHPFFRNINWTRLERKEIPPPDKPKLKNSWDVSYFDTDFTMERPHLTAIQKEILKTIDQHQFSGFSYINPEFRPVDSGMGAKLTQHLKSGQPVSSSPAKKTSTVFEPKKGALNKLNSPAKKSSPNNSAPGTPRSRPGTPTSSSNANDRKATKL</sequence>
<evidence type="ECO:0000256" key="1">
    <source>
        <dbReference type="ARBA" id="ARBA00022527"/>
    </source>
</evidence>